<feature type="transmembrane region" description="Helical" evidence="2">
    <location>
        <begin position="192"/>
        <end position="211"/>
    </location>
</feature>
<keyword evidence="2" id="KW-0812">Transmembrane</keyword>
<dbReference type="EMBL" id="RCMK01001201">
    <property type="protein sequence ID" value="KAG2899457.1"/>
    <property type="molecule type" value="Genomic_DNA"/>
</dbReference>
<protein>
    <submittedName>
        <fullName evidence="8">Uncharacterized protein</fullName>
    </submittedName>
</protein>
<feature type="compositionally biased region" description="Pro residues" evidence="1">
    <location>
        <begin position="21"/>
        <end position="42"/>
    </location>
</feature>
<evidence type="ECO:0000313" key="8">
    <source>
        <dbReference type="EMBL" id="RAW24111.1"/>
    </source>
</evidence>
<feature type="compositionally biased region" description="Basic residues" evidence="1">
    <location>
        <begin position="93"/>
        <end position="103"/>
    </location>
</feature>
<evidence type="ECO:0000256" key="2">
    <source>
        <dbReference type="SAM" id="Phobius"/>
    </source>
</evidence>
<evidence type="ECO:0000313" key="5">
    <source>
        <dbReference type="EMBL" id="KAG2899457.1"/>
    </source>
</evidence>
<feature type="transmembrane region" description="Helical" evidence="2">
    <location>
        <begin position="653"/>
        <end position="674"/>
    </location>
</feature>
<reference evidence="7" key="2">
    <citation type="submission" date="2018-05" db="EMBL/GenBank/DDBJ databases">
        <title>Effector identification in a new, highly contiguous assembly of the strawberry crown rot pathogen Phytophthora cactorum.</title>
        <authorList>
            <person name="Armitage A.D."/>
            <person name="Nellist C.F."/>
            <person name="Bates H."/>
            <person name="Vickerstaff R.J."/>
            <person name="Harrison R.J."/>
        </authorList>
    </citation>
    <scope>NUCLEOTIDE SEQUENCE</scope>
    <source>
        <strain evidence="3">15-7</strain>
        <strain evidence="4">4032</strain>
        <strain evidence="5">4040</strain>
        <strain evidence="6">P415</strain>
        <strain evidence="7">P421</strain>
    </source>
</reference>
<feature type="compositionally biased region" description="Low complexity" evidence="1">
    <location>
        <begin position="376"/>
        <end position="434"/>
    </location>
</feature>
<feature type="compositionally biased region" description="Basic and acidic residues" evidence="1">
    <location>
        <begin position="762"/>
        <end position="771"/>
    </location>
</feature>
<dbReference type="EMBL" id="MJFZ01000933">
    <property type="protein sequence ID" value="RAW24111.1"/>
    <property type="molecule type" value="Genomic_DNA"/>
</dbReference>
<evidence type="ECO:0000313" key="4">
    <source>
        <dbReference type="EMBL" id="KAG2888509.1"/>
    </source>
</evidence>
<sequence>MERRSRVSAVDEDLELAERSPSPPMLPPFRRPAAPPPPPPSTTAPRRSLGDSLPRRSLLAPEVARPSDEDYAHGRDSDERKSAEEPENEKPRDRRPRKKRRSRIISELRPVDGPGSALPSVPAINDDDSQVSDDPLEAPDSGERAKEVFTAQRVRIKKSWCPDLRIYMKNAHPLFGICAAHRHHPYKRGDRFLVLLVALLVAVLLCGLFAIRDCCTQVLEVPVTVVNRRLEMAQDTRPSILDERMECVAFYEDCSGVSAVCAQGSTCRDSKDTSIAAQCVPDETPSQKCVIGSCPTGWTCNASTSECTPASTYVCYFPVSGRKEERSELQFAAESNGTFRAIEALFQIPQIAADSATSSVSRSQEKVDRTRLQPRSPTSLLAISSSSSSDLASNSSSSSGDSSQSSSTANASSNSDSSSQLASNSTSESASGSQLPETATVKVTMTEPLNGEVYSLSSTMLVEWHVTLLSGPDPGLDKFRVDFSADNGEFDTIAANISTPSSSQDANTTVYQYEWDLADNISWLCTTCVLKICALDVESVSDNSLCIRSDGKSASNQSNRRLQSAVQGSGSGDVTFRIVREAFECSCGLSHKSFLLAAVIIGVCIPVVVLLAEPLVTFYRDRQLLGLFARRDGPARPVIARYSAKSATRKGRVVLVLVLLGLCVACGFVAAQITTTNFLTETRVIIVLWVVAFAIAVALGVLVYCTLLWFVLFTVRWWGERARERESSGLNQFRNSLLSDDVNAKNNNAASPMSTGWTMRGSEGEEYRMTK</sequence>
<accession>A0A329RIC0</accession>
<dbReference type="Proteomes" id="UP000774804">
    <property type="component" value="Unassembled WGS sequence"/>
</dbReference>
<dbReference type="EMBL" id="RCMG01001152">
    <property type="protein sequence ID" value="KAG2834870.1"/>
    <property type="molecule type" value="Genomic_DNA"/>
</dbReference>
<feature type="transmembrane region" description="Helical" evidence="2">
    <location>
        <begin position="594"/>
        <end position="612"/>
    </location>
</feature>
<evidence type="ECO:0000256" key="1">
    <source>
        <dbReference type="SAM" id="MobiDB-lite"/>
    </source>
</evidence>
<reference evidence="8 9" key="1">
    <citation type="submission" date="2018-01" db="EMBL/GenBank/DDBJ databases">
        <title>Draft genome of the strawberry crown rot pathogen Phytophthora cactorum.</title>
        <authorList>
            <person name="Armitage A.D."/>
            <person name="Lysoe E."/>
            <person name="Nellist C.F."/>
            <person name="Harrison R.J."/>
            <person name="Brurberg M.B."/>
        </authorList>
    </citation>
    <scope>NUCLEOTIDE SEQUENCE [LARGE SCALE GENOMIC DNA]</scope>
    <source>
        <strain evidence="8 9">10300</strain>
    </source>
</reference>
<feature type="region of interest" description="Disordered" evidence="1">
    <location>
        <begin position="745"/>
        <end position="771"/>
    </location>
</feature>
<feature type="compositionally biased region" description="Acidic residues" evidence="1">
    <location>
        <begin position="125"/>
        <end position="137"/>
    </location>
</feature>
<evidence type="ECO:0000313" key="3">
    <source>
        <dbReference type="EMBL" id="KAG2834870.1"/>
    </source>
</evidence>
<name>A0A329RIC0_9STRA</name>
<keyword evidence="9" id="KW-1185">Reference proteome</keyword>
<feature type="region of interest" description="Disordered" evidence="1">
    <location>
        <begin position="356"/>
        <end position="439"/>
    </location>
</feature>
<dbReference type="OrthoDB" id="127666at2759"/>
<dbReference type="AlphaFoldDB" id="A0A329RIC0"/>
<dbReference type="EMBL" id="RCML01001287">
    <property type="protein sequence ID" value="KAG2963799.1"/>
    <property type="molecule type" value="Genomic_DNA"/>
</dbReference>
<dbReference type="Proteomes" id="UP000735874">
    <property type="component" value="Unassembled WGS sequence"/>
</dbReference>
<keyword evidence="2" id="KW-1133">Transmembrane helix</keyword>
<dbReference type="Proteomes" id="UP000736787">
    <property type="component" value="Unassembled WGS sequence"/>
</dbReference>
<proteinExistence type="predicted"/>
<evidence type="ECO:0000313" key="7">
    <source>
        <dbReference type="EMBL" id="KAG3209002.1"/>
    </source>
</evidence>
<dbReference type="Proteomes" id="UP000697107">
    <property type="component" value="Unassembled WGS sequence"/>
</dbReference>
<keyword evidence="2" id="KW-0472">Membrane</keyword>
<organism evidence="8 9">
    <name type="scientific">Phytophthora cactorum</name>
    <dbReference type="NCBI Taxonomy" id="29920"/>
    <lineage>
        <taxon>Eukaryota</taxon>
        <taxon>Sar</taxon>
        <taxon>Stramenopiles</taxon>
        <taxon>Oomycota</taxon>
        <taxon>Peronosporomycetes</taxon>
        <taxon>Peronosporales</taxon>
        <taxon>Peronosporaceae</taxon>
        <taxon>Phytophthora</taxon>
    </lineage>
</organism>
<feature type="region of interest" description="Disordered" evidence="1">
    <location>
        <begin position="1"/>
        <end position="143"/>
    </location>
</feature>
<comment type="caution">
    <text evidence="8">The sequence shown here is derived from an EMBL/GenBank/DDBJ whole genome shotgun (WGS) entry which is preliminary data.</text>
</comment>
<dbReference type="Proteomes" id="UP000760860">
    <property type="component" value="Unassembled WGS sequence"/>
</dbReference>
<feature type="compositionally biased region" description="Basic and acidic residues" evidence="1">
    <location>
        <begin position="65"/>
        <end position="92"/>
    </location>
</feature>
<feature type="transmembrane region" description="Helical" evidence="2">
    <location>
        <begin position="686"/>
        <end position="715"/>
    </location>
</feature>
<dbReference type="VEuPathDB" id="FungiDB:PC110_g19460"/>
<evidence type="ECO:0000313" key="6">
    <source>
        <dbReference type="EMBL" id="KAG2963799.1"/>
    </source>
</evidence>
<gene>
    <name evidence="8" type="ORF">PC110_g19460</name>
    <name evidence="3" type="ORF">PC113_g20314</name>
    <name evidence="4" type="ORF">PC115_g20024</name>
    <name evidence="5" type="ORF">PC117_g22228</name>
    <name evidence="6" type="ORF">PC118_g20691</name>
    <name evidence="7" type="ORF">PC129_g19980</name>
</gene>
<dbReference type="Proteomes" id="UP000251314">
    <property type="component" value="Unassembled WGS sequence"/>
</dbReference>
<evidence type="ECO:0000313" key="9">
    <source>
        <dbReference type="Proteomes" id="UP000251314"/>
    </source>
</evidence>
<dbReference type="EMBL" id="RCMV01001353">
    <property type="protein sequence ID" value="KAG3209002.1"/>
    <property type="molecule type" value="Genomic_DNA"/>
</dbReference>
<feature type="compositionally biased region" description="Polar residues" evidence="1">
    <location>
        <begin position="745"/>
        <end position="757"/>
    </location>
</feature>
<dbReference type="EMBL" id="RCMI01001210">
    <property type="protein sequence ID" value="KAG2888509.1"/>
    <property type="molecule type" value="Genomic_DNA"/>
</dbReference>